<dbReference type="InterPro" id="IPR050791">
    <property type="entry name" value="Aldo-Keto_reductase"/>
</dbReference>
<gene>
    <name evidence="3" type="ORF">GCM10008942_26320</name>
</gene>
<dbReference type="RefSeq" id="WP_166936548.1">
    <property type="nucleotide sequence ID" value="NZ_BAAADD010000007.1"/>
</dbReference>
<evidence type="ECO:0000313" key="4">
    <source>
        <dbReference type="Proteomes" id="UP001499951"/>
    </source>
</evidence>
<dbReference type="Gene3D" id="3.20.20.100">
    <property type="entry name" value="NADP-dependent oxidoreductase domain"/>
    <property type="match status" value="1"/>
</dbReference>
<dbReference type="InterPro" id="IPR023210">
    <property type="entry name" value="NADP_OxRdtase_dom"/>
</dbReference>
<dbReference type="InterPro" id="IPR020471">
    <property type="entry name" value="AKR"/>
</dbReference>
<protein>
    <submittedName>
        <fullName evidence="3">Aldo/keto reductase</fullName>
    </submittedName>
</protein>
<keyword evidence="1" id="KW-0560">Oxidoreductase</keyword>
<evidence type="ECO:0000256" key="1">
    <source>
        <dbReference type="ARBA" id="ARBA00023002"/>
    </source>
</evidence>
<accession>A0ABP3PUT6</accession>
<comment type="caution">
    <text evidence="3">The sequence shown here is derived from an EMBL/GenBank/DDBJ whole genome shotgun (WGS) entry which is preliminary data.</text>
</comment>
<name>A0ABP3PUT6_9PROT</name>
<organism evidence="3 4">
    <name type="scientific">Rhizomicrobium electricum</name>
    <dbReference type="NCBI Taxonomy" id="480070"/>
    <lineage>
        <taxon>Bacteria</taxon>
        <taxon>Pseudomonadati</taxon>
        <taxon>Pseudomonadota</taxon>
        <taxon>Alphaproteobacteria</taxon>
        <taxon>Micropepsales</taxon>
        <taxon>Micropepsaceae</taxon>
        <taxon>Rhizomicrobium</taxon>
    </lineage>
</organism>
<dbReference type="InterPro" id="IPR036812">
    <property type="entry name" value="NAD(P)_OxRdtase_dom_sf"/>
</dbReference>
<dbReference type="EMBL" id="BAAADD010000007">
    <property type="protein sequence ID" value="GAA0576224.1"/>
    <property type="molecule type" value="Genomic_DNA"/>
</dbReference>
<evidence type="ECO:0000313" key="3">
    <source>
        <dbReference type="EMBL" id="GAA0576224.1"/>
    </source>
</evidence>
<dbReference type="Pfam" id="PF00248">
    <property type="entry name" value="Aldo_ket_red"/>
    <property type="match status" value="1"/>
</dbReference>
<proteinExistence type="predicted"/>
<dbReference type="PANTHER" id="PTHR43625">
    <property type="entry name" value="AFLATOXIN B1 ALDEHYDE REDUCTASE"/>
    <property type="match status" value="1"/>
</dbReference>
<dbReference type="PANTHER" id="PTHR43625:SF40">
    <property type="entry name" value="ALDO-KETO REDUCTASE YAKC [NADP(+)]"/>
    <property type="match status" value="1"/>
</dbReference>
<dbReference type="Proteomes" id="UP001499951">
    <property type="component" value="Unassembled WGS sequence"/>
</dbReference>
<sequence>MQEIRLGTSGPAVSRVGLGCMGMSDFYGPADEAESIATIHAALEAGITLLDTGDFYGMGHNEMLLRDALKGGKRDRAVLSVKFGAMRSVEGAFLGYALKPAQIQTWLAYSLKRLGTDHIDVYRPARLDPEVPIEDVAGTVKDLIDKGYVRHLGLSEASADTVLRAHAVTPVSDLQIEYSLMSRGIEADTLPKLRSAGIGITAYGILSRGLISSTALNGQLGTGHRTVFPRLAGENLSRNLQLVEALAKVAEQRGATPAQLAIAWVLHRGEDIVPLIGARKRTQLAESVGALNVRLSDGERTAIEAAIPVEAVQGTRYLPDQMAHLDSEKNG</sequence>
<keyword evidence="4" id="KW-1185">Reference proteome</keyword>
<reference evidence="4" key="1">
    <citation type="journal article" date="2019" name="Int. J. Syst. Evol. Microbiol.">
        <title>The Global Catalogue of Microorganisms (GCM) 10K type strain sequencing project: providing services to taxonomists for standard genome sequencing and annotation.</title>
        <authorList>
            <consortium name="The Broad Institute Genomics Platform"/>
            <consortium name="The Broad Institute Genome Sequencing Center for Infectious Disease"/>
            <person name="Wu L."/>
            <person name="Ma J."/>
        </authorList>
    </citation>
    <scope>NUCLEOTIDE SEQUENCE [LARGE SCALE GENOMIC DNA]</scope>
    <source>
        <strain evidence="4">JCM 15089</strain>
    </source>
</reference>
<dbReference type="PRINTS" id="PR00069">
    <property type="entry name" value="ALDKETRDTASE"/>
</dbReference>
<evidence type="ECO:0000259" key="2">
    <source>
        <dbReference type="Pfam" id="PF00248"/>
    </source>
</evidence>
<dbReference type="SUPFAM" id="SSF51430">
    <property type="entry name" value="NAD(P)-linked oxidoreductase"/>
    <property type="match status" value="1"/>
</dbReference>
<feature type="domain" description="NADP-dependent oxidoreductase" evidence="2">
    <location>
        <begin position="16"/>
        <end position="306"/>
    </location>
</feature>